<dbReference type="EMBL" id="FNDB01000017">
    <property type="protein sequence ID" value="SDH90262.1"/>
    <property type="molecule type" value="Genomic_DNA"/>
</dbReference>
<accession>A0A1G8G775</accession>
<dbReference type="AlphaFoldDB" id="A0A1G8G775"/>
<dbReference type="Proteomes" id="UP000199274">
    <property type="component" value="Unassembled WGS sequence"/>
</dbReference>
<keyword evidence="2" id="KW-1185">Reference proteome</keyword>
<dbReference type="PROSITE" id="PS51257">
    <property type="entry name" value="PROKAR_LIPOPROTEIN"/>
    <property type="match status" value="1"/>
</dbReference>
<protein>
    <recommendedName>
        <fullName evidence="3">Lipoprotein</fullName>
    </recommendedName>
</protein>
<dbReference type="OrthoDB" id="9852073at2"/>
<organism evidence="1 2">
    <name type="scientific">Flavobacterium omnivorum</name>
    <dbReference type="NCBI Taxonomy" id="178355"/>
    <lineage>
        <taxon>Bacteria</taxon>
        <taxon>Pseudomonadati</taxon>
        <taxon>Bacteroidota</taxon>
        <taxon>Flavobacteriia</taxon>
        <taxon>Flavobacteriales</taxon>
        <taxon>Flavobacteriaceae</taxon>
        <taxon>Flavobacterium</taxon>
    </lineage>
</organism>
<dbReference type="STRING" id="178355.SAMN04488062_11742"/>
<reference evidence="2" key="1">
    <citation type="submission" date="2016-10" db="EMBL/GenBank/DDBJ databases">
        <authorList>
            <person name="Varghese N."/>
            <person name="Submissions S."/>
        </authorList>
    </citation>
    <scope>NUCLEOTIDE SEQUENCE [LARGE SCALE GENOMIC DNA]</scope>
    <source>
        <strain evidence="2">CGMCC 1.2747</strain>
    </source>
</reference>
<evidence type="ECO:0008006" key="3">
    <source>
        <dbReference type="Google" id="ProtNLM"/>
    </source>
</evidence>
<evidence type="ECO:0000313" key="1">
    <source>
        <dbReference type="EMBL" id="SDH90262.1"/>
    </source>
</evidence>
<dbReference type="RefSeq" id="WP_091258585.1">
    <property type="nucleotide sequence ID" value="NZ_FNDB01000017.1"/>
</dbReference>
<sequence length="147" mass="17145">MKSNLVIFLTFFIVSCKSSSGISFVVESINNCSEGSNQIEVDEKAYFDEKSKSLIIYIGENYNQSLQKWIIPLSELNPENVSYQNNDFTQVATTIPNGLKKIKYYQNEIENDSLNQFVYNVHDYCMDKKNIEKFIQHYRNGIRKIDE</sequence>
<proteinExistence type="predicted"/>
<name>A0A1G8G775_9FLAO</name>
<gene>
    <name evidence="1" type="ORF">SAMN04488062_11742</name>
</gene>
<evidence type="ECO:0000313" key="2">
    <source>
        <dbReference type="Proteomes" id="UP000199274"/>
    </source>
</evidence>